<dbReference type="Gene3D" id="1.10.10.10">
    <property type="entry name" value="Winged helix-like DNA-binding domain superfamily/Winged helix DNA-binding domain"/>
    <property type="match status" value="1"/>
</dbReference>
<reference evidence="3" key="1">
    <citation type="journal article" date="2016" name="Syst. Appl. Microbiol.">
        <title>Thermococcus piezophilus sp. nov., a novel hyperthermophilic and piezophilic archaeon with a broad pressure range for growth, isolated from a deepest hydrothermal vent at the Mid-Cayman Rise.</title>
        <authorList>
            <person name="Dalmasso C."/>
            <person name="Oger P."/>
            <person name="Selva G."/>
            <person name="Courtine D."/>
            <person name="L'Haridon S."/>
            <person name="Garlaschelli A."/>
            <person name="Roussel E."/>
            <person name="Miyazaki J."/>
            <person name="Reveillaud J."/>
            <person name="Jebbar M."/>
            <person name="Takai K."/>
            <person name="Maignien L."/>
            <person name="Alain K."/>
        </authorList>
    </citation>
    <scope>NUCLEOTIDE SEQUENCE [LARGE SCALE GENOMIC DNA]</scope>
    <source>
        <strain evidence="3">CDGS</strain>
    </source>
</reference>
<feature type="domain" description="AbiEi antitoxin N-terminal" evidence="1">
    <location>
        <begin position="7"/>
        <end position="55"/>
    </location>
</feature>
<evidence type="ECO:0000313" key="3">
    <source>
        <dbReference type="Proteomes" id="UP000076969"/>
    </source>
</evidence>
<proteinExistence type="predicted"/>
<dbReference type="InterPro" id="IPR036390">
    <property type="entry name" value="WH_DNA-bd_sf"/>
</dbReference>
<evidence type="ECO:0000313" key="2">
    <source>
        <dbReference type="EMBL" id="ANF22621.1"/>
    </source>
</evidence>
<dbReference type="STRING" id="1712654.A7C91_05140"/>
<dbReference type="SUPFAM" id="SSF46785">
    <property type="entry name" value="Winged helix' DNA-binding domain"/>
    <property type="match status" value="1"/>
</dbReference>
<accession>A0A172WGR2</accession>
<dbReference type="AlphaFoldDB" id="A0A172WGR2"/>
<dbReference type="InterPro" id="IPR036388">
    <property type="entry name" value="WH-like_DNA-bd_sf"/>
</dbReference>
<name>A0A172WGR2_9EURY</name>
<dbReference type="Proteomes" id="UP000076969">
    <property type="component" value="Chromosome"/>
</dbReference>
<dbReference type="EMBL" id="CP015520">
    <property type="protein sequence ID" value="ANF22621.1"/>
    <property type="molecule type" value="Genomic_DNA"/>
</dbReference>
<evidence type="ECO:0000259" key="1">
    <source>
        <dbReference type="Pfam" id="PF13338"/>
    </source>
</evidence>
<protein>
    <recommendedName>
        <fullName evidence="1">AbiEi antitoxin N-terminal domain-containing protein</fullName>
    </recommendedName>
</protein>
<dbReference type="Pfam" id="PF13338">
    <property type="entry name" value="AbiEi_4"/>
    <property type="match status" value="1"/>
</dbReference>
<sequence length="248" mass="28838">MMRIELLNKLARKKIFTIDEIANMTGIDRNPLKVLLSRLEKRGWLERIEKGKYIIIPLGAEKGEYTLHEFIIGSLLVKPSAIAYWSALNYHGFTEQIPNTVFVQTTARKKKQDLRIFGVRYKIVRIKPEKFFGIEKVWIEGFQVSITDGEKTVIDCLDKPRYCGGIIEVAKAFREELDTERLREYALRMNNSAVIRRLGYLCDYFGVDIDLPKPETRNYILLDPTMPREGHVDSKWKVIINVELEGLE</sequence>
<dbReference type="InterPro" id="IPR025159">
    <property type="entry name" value="AbiEi_N"/>
</dbReference>
<organism evidence="2 3">
    <name type="scientific">Thermococcus piezophilus</name>
    <dbReference type="NCBI Taxonomy" id="1712654"/>
    <lineage>
        <taxon>Archaea</taxon>
        <taxon>Methanobacteriati</taxon>
        <taxon>Methanobacteriota</taxon>
        <taxon>Thermococci</taxon>
        <taxon>Thermococcales</taxon>
        <taxon>Thermococcaceae</taxon>
        <taxon>Thermococcus</taxon>
    </lineage>
</organism>
<keyword evidence="3" id="KW-1185">Reference proteome</keyword>
<gene>
    <name evidence="2" type="ORF">A7C91_05140</name>
</gene>
<dbReference type="KEGG" id="tpie:A7C91_05140"/>